<keyword evidence="3" id="KW-0411">Iron-sulfur</keyword>
<dbReference type="Gene3D" id="3.30.70.20">
    <property type="match status" value="1"/>
</dbReference>
<dbReference type="SUPFAM" id="SSF54862">
    <property type="entry name" value="4Fe-4S ferredoxins"/>
    <property type="match status" value="1"/>
</dbReference>
<dbReference type="Pfam" id="PF13187">
    <property type="entry name" value="Fer4_9"/>
    <property type="match status" value="1"/>
</dbReference>
<organism evidence="5 6">
    <name type="scientific">Candidatus Schekmanbacteria bacterium RBG_16_38_11</name>
    <dbReference type="NCBI Taxonomy" id="1817880"/>
    <lineage>
        <taxon>Bacteria</taxon>
        <taxon>Candidatus Schekmaniibacteriota</taxon>
    </lineage>
</organism>
<evidence type="ECO:0000256" key="1">
    <source>
        <dbReference type="ARBA" id="ARBA00022723"/>
    </source>
</evidence>
<sequence length="70" mass="7952">MAKQKAKEIKVNEKWCKGCEICVAFCPTNVFEMKGFVSTVRDLDACIVCRQCELRCPDFCIDVITDENKG</sequence>
<comment type="caution">
    <text evidence="5">The sequence shown here is derived from an EMBL/GenBank/DDBJ whole genome shotgun (WGS) entry which is preliminary data.</text>
</comment>
<evidence type="ECO:0000313" key="5">
    <source>
        <dbReference type="EMBL" id="OGL46938.1"/>
    </source>
</evidence>
<evidence type="ECO:0000256" key="2">
    <source>
        <dbReference type="ARBA" id="ARBA00023004"/>
    </source>
</evidence>
<accession>A0A1F7S0W6</accession>
<proteinExistence type="predicted"/>
<dbReference type="InterPro" id="IPR017900">
    <property type="entry name" value="4Fe4S_Fe_S_CS"/>
</dbReference>
<name>A0A1F7S0W6_9BACT</name>
<protein>
    <submittedName>
        <fullName evidence="5">Tungsten formylmethanofuran dehydrogenase</fullName>
    </submittedName>
</protein>
<evidence type="ECO:0000256" key="3">
    <source>
        <dbReference type="ARBA" id="ARBA00023014"/>
    </source>
</evidence>
<dbReference type="InterPro" id="IPR017896">
    <property type="entry name" value="4Fe4S_Fe-S-bd"/>
</dbReference>
<keyword evidence="2" id="KW-0408">Iron</keyword>
<dbReference type="PROSITE" id="PS00198">
    <property type="entry name" value="4FE4S_FER_1"/>
    <property type="match status" value="2"/>
</dbReference>
<feature type="domain" description="4Fe-4S ferredoxin-type" evidence="4">
    <location>
        <begin position="37"/>
        <end position="66"/>
    </location>
</feature>
<dbReference type="EMBL" id="MGDF01000027">
    <property type="protein sequence ID" value="OGL46938.1"/>
    <property type="molecule type" value="Genomic_DNA"/>
</dbReference>
<gene>
    <name evidence="5" type="ORF">A2149_01760</name>
</gene>
<dbReference type="PANTHER" id="PTHR43122:SF1">
    <property type="entry name" value="IRON-SULFUR-BINDING PROTEIN"/>
    <property type="match status" value="1"/>
</dbReference>
<reference evidence="5 6" key="1">
    <citation type="journal article" date="2016" name="Nat. Commun.">
        <title>Thousands of microbial genomes shed light on interconnected biogeochemical processes in an aquifer system.</title>
        <authorList>
            <person name="Anantharaman K."/>
            <person name="Brown C.T."/>
            <person name="Hug L.A."/>
            <person name="Sharon I."/>
            <person name="Castelle C.J."/>
            <person name="Probst A.J."/>
            <person name="Thomas B.C."/>
            <person name="Singh A."/>
            <person name="Wilkins M.J."/>
            <person name="Karaoz U."/>
            <person name="Brodie E.L."/>
            <person name="Williams K.H."/>
            <person name="Hubbard S.S."/>
            <person name="Banfield J.F."/>
        </authorList>
    </citation>
    <scope>NUCLEOTIDE SEQUENCE [LARGE SCALE GENOMIC DNA]</scope>
</reference>
<evidence type="ECO:0000313" key="6">
    <source>
        <dbReference type="Proteomes" id="UP000178435"/>
    </source>
</evidence>
<evidence type="ECO:0000259" key="4">
    <source>
        <dbReference type="PROSITE" id="PS51379"/>
    </source>
</evidence>
<dbReference type="Proteomes" id="UP000178435">
    <property type="component" value="Unassembled WGS sequence"/>
</dbReference>
<dbReference type="GO" id="GO:0046872">
    <property type="term" value="F:metal ion binding"/>
    <property type="evidence" value="ECO:0007669"/>
    <property type="project" value="UniProtKB-KW"/>
</dbReference>
<keyword evidence="1" id="KW-0479">Metal-binding</keyword>
<dbReference type="GO" id="GO:0051536">
    <property type="term" value="F:iron-sulfur cluster binding"/>
    <property type="evidence" value="ECO:0007669"/>
    <property type="project" value="UniProtKB-KW"/>
</dbReference>
<feature type="domain" description="4Fe-4S ferredoxin-type" evidence="4">
    <location>
        <begin position="7"/>
        <end position="36"/>
    </location>
</feature>
<dbReference type="PANTHER" id="PTHR43122">
    <property type="entry name" value="FERREDOXIN SUBUNIT OF PYRUVATE:FLAVODOXIN OXIDOREDUCTASE-RELATED"/>
    <property type="match status" value="1"/>
</dbReference>
<dbReference type="AlphaFoldDB" id="A0A1F7S0W6"/>
<dbReference type="PROSITE" id="PS51379">
    <property type="entry name" value="4FE4S_FER_2"/>
    <property type="match status" value="2"/>
</dbReference>